<feature type="transmembrane region" description="Helical" evidence="1">
    <location>
        <begin position="74"/>
        <end position="93"/>
    </location>
</feature>
<dbReference type="Pfam" id="PF09955">
    <property type="entry name" value="DUF2189"/>
    <property type="match status" value="1"/>
</dbReference>
<evidence type="ECO:0000256" key="1">
    <source>
        <dbReference type="SAM" id="Phobius"/>
    </source>
</evidence>
<feature type="transmembrane region" description="Helical" evidence="1">
    <location>
        <begin position="212"/>
        <end position="240"/>
    </location>
</feature>
<evidence type="ECO:0000313" key="2">
    <source>
        <dbReference type="EMBL" id="RFF29314.1"/>
    </source>
</evidence>
<dbReference type="AlphaFoldDB" id="A0A3E1K6L9"/>
<comment type="caution">
    <text evidence="2">The sequence shown here is derived from an EMBL/GenBank/DDBJ whole genome shotgun (WGS) entry which is preliminary data.</text>
</comment>
<feature type="transmembrane region" description="Helical" evidence="1">
    <location>
        <begin position="114"/>
        <end position="137"/>
    </location>
</feature>
<gene>
    <name evidence="2" type="ORF">DZC52_13485</name>
</gene>
<keyword evidence="1" id="KW-1133">Transmembrane helix</keyword>
<protein>
    <submittedName>
        <fullName evidence="2">DUF2189 domain-containing protein</fullName>
    </submittedName>
</protein>
<keyword evidence="1" id="KW-0812">Transmembrane</keyword>
<dbReference type="EMBL" id="QUZK01000048">
    <property type="protein sequence ID" value="RFF29314.1"/>
    <property type="molecule type" value="Genomic_DNA"/>
</dbReference>
<dbReference type="RefSeq" id="WP_116651680.1">
    <property type="nucleotide sequence ID" value="NZ_QUZK01000048.1"/>
</dbReference>
<dbReference type="Proteomes" id="UP000260351">
    <property type="component" value="Unassembled WGS sequence"/>
</dbReference>
<keyword evidence="1" id="KW-0472">Membrane</keyword>
<organism evidence="2 3">
    <name type="scientific">Wenzhouxiangella sediminis</name>
    <dbReference type="NCBI Taxonomy" id="1792836"/>
    <lineage>
        <taxon>Bacteria</taxon>
        <taxon>Pseudomonadati</taxon>
        <taxon>Pseudomonadota</taxon>
        <taxon>Gammaproteobacteria</taxon>
        <taxon>Chromatiales</taxon>
        <taxon>Wenzhouxiangellaceae</taxon>
        <taxon>Wenzhouxiangella</taxon>
    </lineage>
</organism>
<evidence type="ECO:0000313" key="3">
    <source>
        <dbReference type="Proteomes" id="UP000260351"/>
    </source>
</evidence>
<sequence length="261" mass="27918">MNDPGERNSPAPEELPFAAPCRKLRASAPFGWLRLGWADLRAAARQSLCYGAVMLLLSYSITAATWLFGNIGLYLGLVSGFVFVGPWLALTLYSISRRLEAGRRVSLARSMGDAATAVGNALVFAVILTVVFLVWARAATMVHVFFPPTEDPSWSDLAPFLAVGTAVGAVFSAFVFAASAFSLPMLMDRRTDTVTAIVTSVNAVLRNKGAMAVWAAIIVSCVLIGAATAWLAFVVLLPLIGHATWHAYRATIDAGQWPALE</sequence>
<dbReference type="InterPro" id="IPR018692">
    <property type="entry name" value="DUF2189"/>
</dbReference>
<accession>A0A3E1K6L9</accession>
<feature type="transmembrane region" description="Helical" evidence="1">
    <location>
        <begin position="157"/>
        <end position="181"/>
    </location>
</feature>
<keyword evidence="3" id="KW-1185">Reference proteome</keyword>
<name>A0A3E1K6L9_9GAMM</name>
<reference evidence="2 3" key="1">
    <citation type="submission" date="2018-08" db="EMBL/GenBank/DDBJ databases">
        <title>Wenzhouxiangella salilacus sp. nov., a novel bacterium isolated from a saline lake in Xinjiang Province, China.</title>
        <authorList>
            <person name="Han S."/>
        </authorList>
    </citation>
    <scope>NUCLEOTIDE SEQUENCE [LARGE SCALE GENOMIC DNA]</scope>
    <source>
        <strain evidence="2 3">XDB06</strain>
    </source>
</reference>
<dbReference type="OrthoDB" id="5621705at2"/>
<proteinExistence type="predicted"/>
<feature type="transmembrane region" description="Helical" evidence="1">
    <location>
        <begin position="48"/>
        <end position="68"/>
    </location>
</feature>